<accession>A0ABS9NVN5</accession>
<keyword evidence="3" id="KW-0808">Transferase</keyword>
<feature type="transmembrane region" description="Helical" evidence="1">
    <location>
        <begin position="309"/>
        <end position="332"/>
    </location>
</feature>
<keyword evidence="1" id="KW-0812">Transmembrane</keyword>
<dbReference type="RefSeq" id="WP_234137728.1">
    <property type="nucleotide sequence ID" value="NZ_JAKOEM010000005.1"/>
</dbReference>
<feature type="transmembrane region" description="Helical" evidence="1">
    <location>
        <begin position="271"/>
        <end position="289"/>
    </location>
</feature>
<reference evidence="3" key="1">
    <citation type="submission" date="2022-02" db="EMBL/GenBank/DDBJ databases">
        <title>The genome sequence of Ruegeria sp. 1NDH52C.</title>
        <authorList>
            <person name="Du J."/>
        </authorList>
    </citation>
    <scope>NUCLEOTIDE SEQUENCE</scope>
    <source>
        <strain evidence="3">1NDH52C</strain>
    </source>
</reference>
<dbReference type="Proteomes" id="UP001165279">
    <property type="component" value="Unassembled WGS sequence"/>
</dbReference>
<feature type="transmembrane region" description="Helical" evidence="1">
    <location>
        <begin position="7"/>
        <end position="24"/>
    </location>
</feature>
<comment type="caution">
    <text evidence="3">The sequence shown here is derived from an EMBL/GenBank/DDBJ whole genome shotgun (WGS) entry which is preliminary data.</text>
</comment>
<dbReference type="GO" id="GO:0016746">
    <property type="term" value="F:acyltransferase activity"/>
    <property type="evidence" value="ECO:0007669"/>
    <property type="project" value="UniProtKB-KW"/>
</dbReference>
<organism evidence="3 4">
    <name type="scientific">Ruegeria alba</name>
    <dbReference type="NCBI Taxonomy" id="2916756"/>
    <lineage>
        <taxon>Bacteria</taxon>
        <taxon>Pseudomonadati</taxon>
        <taxon>Pseudomonadota</taxon>
        <taxon>Alphaproteobacteria</taxon>
        <taxon>Rhodobacterales</taxon>
        <taxon>Roseobacteraceae</taxon>
        <taxon>Ruegeria</taxon>
    </lineage>
</organism>
<name>A0ABS9NVN5_9RHOB</name>
<dbReference type="Pfam" id="PF01757">
    <property type="entry name" value="Acyl_transf_3"/>
    <property type="match status" value="1"/>
</dbReference>
<dbReference type="PANTHER" id="PTHR23028">
    <property type="entry name" value="ACETYLTRANSFERASE"/>
    <property type="match status" value="1"/>
</dbReference>
<feature type="domain" description="Acyltransferase 3" evidence="2">
    <location>
        <begin position="9"/>
        <end position="329"/>
    </location>
</feature>
<feature type="transmembrane region" description="Helical" evidence="1">
    <location>
        <begin position="216"/>
        <end position="236"/>
    </location>
</feature>
<feature type="transmembrane region" description="Helical" evidence="1">
    <location>
        <begin position="136"/>
        <end position="155"/>
    </location>
</feature>
<feature type="transmembrane region" description="Helical" evidence="1">
    <location>
        <begin position="162"/>
        <end position="180"/>
    </location>
</feature>
<sequence length="350" mass="39257">MTEIRSHTGLRGIAALLVVIFHFRDDLHGFADPDGYTGFFATSYVFVDLFFVLSGFILALVYDESFERGVNQGTYARFLVFRLARIYPLHLLTLAIMVALTIRSDPGAMASQWPDLVQNLTLTQAWGFVDRFVFNYPSWSISAEWMAYICFPFFLTMSRRMVPALLLLASVSLCLGYLWVTGNDLALNERLSLLRGLPAFAVGLLLFRLRDTFAAMSGGLLSVAQMVLVVSVLLMLHRGNDTVLLVVCFALMVGATWQDRGILSLVLSGRLAVLLGLWSYSIYMLHVPVRHVMYSLFPKFAGFPATDWGGVPFFLTCLVGTLAVSAASYRYFEAPMRRQCRNLYGRRQVA</sequence>
<proteinExistence type="predicted"/>
<keyword evidence="1" id="KW-1133">Transmembrane helix</keyword>
<feature type="transmembrane region" description="Helical" evidence="1">
    <location>
        <begin position="192"/>
        <end position="209"/>
    </location>
</feature>
<evidence type="ECO:0000259" key="2">
    <source>
        <dbReference type="Pfam" id="PF01757"/>
    </source>
</evidence>
<keyword evidence="1" id="KW-0472">Membrane</keyword>
<keyword evidence="4" id="KW-1185">Reference proteome</keyword>
<dbReference type="EMBL" id="JAKOEM010000005">
    <property type="protein sequence ID" value="MCG6558284.1"/>
    <property type="molecule type" value="Genomic_DNA"/>
</dbReference>
<dbReference type="InterPro" id="IPR050879">
    <property type="entry name" value="Acyltransferase_3"/>
</dbReference>
<gene>
    <name evidence="3" type="ORF">MB818_08740</name>
</gene>
<evidence type="ECO:0000256" key="1">
    <source>
        <dbReference type="SAM" id="Phobius"/>
    </source>
</evidence>
<dbReference type="InterPro" id="IPR002656">
    <property type="entry name" value="Acyl_transf_3_dom"/>
</dbReference>
<keyword evidence="3" id="KW-0012">Acyltransferase</keyword>
<evidence type="ECO:0000313" key="3">
    <source>
        <dbReference type="EMBL" id="MCG6558284.1"/>
    </source>
</evidence>
<evidence type="ECO:0000313" key="4">
    <source>
        <dbReference type="Proteomes" id="UP001165279"/>
    </source>
</evidence>
<feature type="transmembrane region" description="Helical" evidence="1">
    <location>
        <begin position="36"/>
        <end position="62"/>
    </location>
</feature>
<feature type="transmembrane region" description="Helical" evidence="1">
    <location>
        <begin position="242"/>
        <end position="259"/>
    </location>
</feature>
<feature type="transmembrane region" description="Helical" evidence="1">
    <location>
        <begin position="83"/>
        <end position="102"/>
    </location>
</feature>
<protein>
    <submittedName>
        <fullName evidence="3">Acyltransferase</fullName>
    </submittedName>
</protein>